<evidence type="ECO:0000313" key="3">
    <source>
        <dbReference type="Proteomes" id="UP001185899"/>
    </source>
</evidence>
<dbReference type="RefSeq" id="WP_317549012.1">
    <property type="nucleotide sequence ID" value="NZ_JAWLKE010000006.1"/>
</dbReference>
<organism evidence="2 3">
    <name type="scientific">Rhodococcus cercidiphylli</name>
    <dbReference type="NCBI Taxonomy" id="489916"/>
    <lineage>
        <taxon>Bacteria</taxon>
        <taxon>Bacillati</taxon>
        <taxon>Actinomycetota</taxon>
        <taxon>Actinomycetes</taxon>
        <taxon>Mycobacteriales</taxon>
        <taxon>Nocardiaceae</taxon>
        <taxon>Rhodococcus</taxon>
    </lineage>
</organism>
<evidence type="ECO:0000256" key="1">
    <source>
        <dbReference type="SAM" id="MobiDB-lite"/>
    </source>
</evidence>
<accession>A0ABU4B1M2</accession>
<sequence>MPNAVYRAPMPDGVERALTYGLCGMAADDERSLRRVERFEQVPDGSFVWTRTEHGEFFLGRISGPLREDRSADAVASNMIFVRDCEWTSEPVPEREVPAATLQTFARGGRNFQQTHDPRVGAESASVWRARGR</sequence>
<dbReference type="Proteomes" id="UP001185899">
    <property type="component" value="Unassembled WGS sequence"/>
</dbReference>
<reference evidence="2 3" key="1">
    <citation type="submission" date="2023-10" db="EMBL/GenBank/DDBJ databases">
        <title>Development of a sustainable strategy for remediation of hydrocarbon-contaminated territories based on the waste exchange concept.</title>
        <authorList>
            <person name="Krivoruchko A."/>
        </authorList>
    </citation>
    <scope>NUCLEOTIDE SEQUENCE [LARGE SCALE GENOMIC DNA]</scope>
    <source>
        <strain evidence="2 3">IEGM 1322</strain>
    </source>
</reference>
<keyword evidence="3" id="KW-1185">Reference proteome</keyword>
<evidence type="ECO:0000313" key="2">
    <source>
        <dbReference type="EMBL" id="MDV6232383.1"/>
    </source>
</evidence>
<protein>
    <submittedName>
        <fullName evidence="2">GAF domain-containing protein</fullName>
    </submittedName>
</protein>
<feature type="region of interest" description="Disordered" evidence="1">
    <location>
        <begin position="110"/>
        <end position="133"/>
    </location>
</feature>
<proteinExistence type="predicted"/>
<name>A0ABU4B1M2_9NOCA</name>
<dbReference type="EMBL" id="JAWLKE010000006">
    <property type="protein sequence ID" value="MDV6232383.1"/>
    <property type="molecule type" value="Genomic_DNA"/>
</dbReference>
<gene>
    <name evidence="2" type="ORF">R3P95_17660</name>
</gene>
<comment type="caution">
    <text evidence="2">The sequence shown here is derived from an EMBL/GenBank/DDBJ whole genome shotgun (WGS) entry which is preliminary data.</text>
</comment>